<dbReference type="InterPro" id="IPR019544">
    <property type="entry name" value="Tetratricopeptide_SHNi-TPR_dom"/>
</dbReference>
<feature type="region of interest" description="Disordered" evidence="3">
    <location>
        <begin position="99"/>
        <end position="133"/>
    </location>
</feature>
<name>A0ABR0RZL9_9EURO</name>
<feature type="region of interest" description="Disordered" evidence="3">
    <location>
        <begin position="1"/>
        <end position="33"/>
    </location>
</feature>
<feature type="domain" description="Tetratricopeptide SHNi-TPR" evidence="4">
    <location>
        <begin position="240"/>
        <end position="277"/>
    </location>
</feature>
<gene>
    <name evidence="5" type="ORF">PMZ80_000173</name>
</gene>
<feature type="region of interest" description="Disordered" evidence="3">
    <location>
        <begin position="429"/>
        <end position="504"/>
    </location>
</feature>
<keyword evidence="6" id="KW-1185">Reference proteome</keyword>
<dbReference type="PANTHER" id="PTHR15081:SF1">
    <property type="entry name" value="NUCLEAR AUTOANTIGENIC SPERM PROTEIN"/>
    <property type="match status" value="1"/>
</dbReference>
<feature type="compositionally biased region" description="Polar residues" evidence="3">
    <location>
        <begin position="18"/>
        <end position="28"/>
    </location>
</feature>
<proteinExistence type="predicted"/>
<comment type="caution">
    <text evidence="5">The sequence shown here is derived from an EMBL/GenBank/DDBJ whole genome shotgun (WGS) entry which is preliminary data.</text>
</comment>
<feature type="compositionally biased region" description="Acidic residues" evidence="3">
    <location>
        <begin position="176"/>
        <end position="203"/>
    </location>
</feature>
<evidence type="ECO:0000256" key="2">
    <source>
        <dbReference type="ARBA" id="ARBA00022803"/>
    </source>
</evidence>
<keyword evidence="1" id="KW-0677">Repeat</keyword>
<feature type="compositionally biased region" description="Basic and acidic residues" evidence="3">
    <location>
        <begin position="461"/>
        <end position="472"/>
    </location>
</feature>
<feature type="region of interest" description="Disordered" evidence="3">
    <location>
        <begin position="159"/>
        <end position="203"/>
    </location>
</feature>
<organism evidence="5 6">
    <name type="scientific">Knufia obscura</name>
    <dbReference type="NCBI Taxonomy" id="1635080"/>
    <lineage>
        <taxon>Eukaryota</taxon>
        <taxon>Fungi</taxon>
        <taxon>Dikarya</taxon>
        <taxon>Ascomycota</taxon>
        <taxon>Pezizomycotina</taxon>
        <taxon>Eurotiomycetes</taxon>
        <taxon>Chaetothyriomycetidae</taxon>
        <taxon>Chaetothyriales</taxon>
        <taxon>Trichomeriaceae</taxon>
        <taxon>Knufia</taxon>
    </lineage>
</organism>
<dbReference type="RefSeq" id="XP_064734124.1">
    <property type="nucleotide sequence ID" value="XM_064868627.1"/>
</dbReference>
<dbReference type="GeneID" id="89993622"/>
<sequence length="504" mass="55074">MAESTEVPKSEAVGADASNRTTDQTQNESPEERLADLIARATSLYAVKKYEEAAELYSEATEVQAEIRGEMAEENADLLFSYGRCLFYVAQKTSTVLGGTAASAQLKGSDKKPSKKRKANGTIKPESSTTAAAHTTTLETITETSQPADVVPAIDANPEEVQQSKSDKPLFQIEGDAPDWDDTEDDEEGEAADGEEEEEEEDDFNTAFEILDLSRILYLRTLEKKDKDSDSTRDLRTRISDIYDLQAEISLEGERFDAAVTDLRSCLDLKQTLYDPSSSLLAECHYKLSLALEAASQVQQRDADGNPVGEITIDWTLRNEAVSQQEKAIHSCNLRVSKETKELEDLPADKKQKAKEQIEDVQDMVAAMQQRLEELRKPPVSVKAETEKDAQQELMGSVLGQVLGGGKGEQKEKLAEIMAGANDLSGMVKRKKPKLAADAGSNGNAPMDALQMPQGQLQADVEVKKGKRKLEDIEPETATEATNGASAQEPGSPVKKVRIADVID</sequence>
<evidence type="ECO:0000313" key="5">
    <source>
        <dbReference type="EMBL" id="KAK5946034.1"/>
    </source>
</evidence>
<reference evidence="5 6" key="1">
    <citation type="journal article" date="2023" name="Res Sq">
        <title>Genomic and morphological characterization of Knufia obscura isolated from the Mars 2020 spacecraft assembly facility.</title>
        <authorList>
            <person name="Chander A.M."/>
            <person name="Teixeira M.M."/>
            <person name="Singh N.K."/>
            <person name="Williams M.P."/>
            <person name="Parker C.W."/>
            <person name="Leo P."/>
            <person name="Stajich J.E."/>
            <person name="Torok T."/>
            <person name="Tighe S."/>
            <person name="Mason C.E."/>
            <person name="Venkateswaran K."/>
        </authorList>
    </citation>
    <scope>NUCLEOTIDE SEQUENCE [LARGE SCALE GENOMIC DNA]</scope>
    <source>
        <strain evidence="5 6">CCFEE 5817</strain>
    </source>
</reference>
<evidence type="ECO:0000256" key="1">
    <source>
        <dbReference type="ARBA" id="ARBA00022737"/>
    </source>
</evidence>
<dbReference type="InterPro" id="IPR011990">
    <property type="entry name" value="TPR-like_helical_dom_sf"/>
</dbReference>
<dbReference type="InterPro" id="IPR051730">
    <property type="entry name" value="NASP-like"/>
</dbReference>
<keyword evidence="2" id="KW-0802">TPR repeat</keyword>
<protein>
    <recommendedName>
        <fullName evidence="4">Tetratricopeptide SHNi-TPR domain-containing protein</fullName>
    </recommendedName>
</protein>
<dbReference type="Gene3D" id="1.25.40.10">
    <property type="entry name" value="Tetratricopeptide repeat domain"/>
    <property type="match status" value="1"/>
</dbReference>
<dbReference type="Proteomes" id="UP001334248">
    <property type="component" value="Unassembled WGS sequence"/>
</dbReference>
<evidence type="ECO:0000313" key="6">
    <source>
        <dbReference type="Proteomes" id="UP001334248"/>
    </source>
</evidence>
<evidence type="ECO:0000259" key="4">
    <source>
        <dbReference type="Pfam" id="PF10516"/>
    </source>
</evidence>
<accession>A0ABR0RZL9</accession>
<dbReference type="PANTHER" id="PTHR15081">
    <property type="entry name" value="NUCLEAR AUTOANTIGENIC SPERM PROTEIN NASP -RELATED"/>
    <property type="match status" value="1"/>
</dbReference>
<dbReference type="EMBL" id="JAVHJV010000001">
    <property type="protein sequence ID" value="KAK5946034.1"/>
    <property type="molecule type" value="Genomic_DNA"/>
</dbReference>
<evidence type="ECO:0000256" key="3">
    <source>
        <dbReference type="SAM" id="MobiDB-lite"/>
    </source>
</evidence>
<dbReference type="Pfam" id="PF10516">
    <property type="entry name" value="SHNi-TPR"/>
    <property type="match status" value="1"/>
</dbReference>